<feature type="domain" description="Tetratricopeptide repeat protein 21A/21B C-terminal ARM" evidence="7">
    <location>
        <begin position="1117"/>
        <end position="1325"/>
    </location>
</feature>
<accession>F2UGD8</accession>
<dbReference type="FunFam" id="1.25.40.10:FF:000197">
    <property type="entry name" value="Tetratricopeptide repeat domain 21B"/>
    <property type="match status" value="1"/>
</dbReference>
<dbReference type="GO" id="GO:0005929">
    <property type="term" value="C:cilium"/>
    <property type="evidence" value="ECO:0007669"/>
    <property type="project" value="GOC"/>
</dbReference>
<dbReference type="SMART" id="SM00028">
    <property type="entry name" value="TPR"/>
    <property type="match status" value="14"/>
</dbReference>
<keyword evidence="11" id="KW-1185">Reference proteome</keyword>
<feature type="domain" description="Tetratricopeptide repeat protein 21A/21B fifth ARM repeats" evidence="8">
    <location>
        <begin position="973"/>
        <end position="1088"/>
    </location>
</feature>
<dbReference type="STRING" id="946362.F2UGD8"/>
<dbReference type="KEGG" id="sre:PTSG_12640"/>
<dbReference type="FunCoup" id="F2UGD8">
    <property type="interactions" value="200"/>
</dbReference>
<feature type="domain" description="Tetratricopeptide repeat protein 21A/21B N-terminal ARM repeat" evidence="6">
    <location>
        <begin position="15"/>
        <end position="244"/>
    </location>
</feature>
<dbReference type="InterPro" id="IPR056835">
    <property type="entry name" value="ARM_TT21_5th"/>
</dbReference>
<name>F2UGD8_SALR5</name>
<evidence type="ECO:0000313" key="10">
    <source>
        <dbReference type="EMBL" id="EGD75688.1"/>
    </source>
</evidence>
<dbReference type="eggNOG" id="ENOG502QQAB">
    <property type="taxonomic scope" value="Eukaryota"/>
</dbReference>
<dbReference type="SUPFAM" id="SSF48452">
    <property type="entry name" value="TPR-like"/>
    <property type="match status" value="7"/>
</dbReference>
<dbReference type="Gene3D" id="1.25.40.10">
    <property type="entry name" value="Tetratricopeptide repeat domain"/>
    <property type="match status" value="5"/>
</dbReference>
<sequence length="1330" mass="148487">MSSYELDEQVHQAGINFYARLGYWRHVQIAVKQGLKKLGNDPVMHLWNGFSQVMDSAQRPEGIRNLQKLVDSRDVGIAAVLGLIHAHKQADIVDKDAVKDLEGRFKAGLKESGEVSLHQAALVMWHTGKTDKARDIVDKMLKLNNASSDGLATRGWIDITSGRESHAKKSIKYFEEALKPFQGRSDQTHLEALLGKAEFMLSVKHNYDDALVLLNQAVALFPTFIPALIAKAWAHLALNDWDGALDTTRRCTNINPDCIPALHIQSLCILARTGQYEEAAGVLGKIITILDNVEPQSHRLYYNLSRAPARVSGRNQQVLQQTRTMLDRAMQMDNTVAVYFEEMAHQQLMRDHQGAAHKLYKKAMQLDESSVGALHGIIHCQILIGQLDDAQTQLDFLSEIQASAETSAELCYLRALLSSKRNDPVPDTTKLLDTAVKAHLTTIKTKAPSPTYFLELQPELLVSIAKLYLQYAPAHPPTSGDAASPILDKASMPLEALVKLCPGCIEAAYLLARVRFLSGDLVAAQSGAQHCLKMNTGFTEAHLLMAEIQLAMGNYGTALQALQNGLSYNFEIRDLPLYHVLQARIHLAEDKTTDALKSMQAAMKIPGVRKVVQNTKTSRPVKRSAPVTDRVTVFLTLADVHIAANRLNDAAKVLTEAENQFRDTAEAVRVTLAQSELALKRGDVEGALDLLRGVGREEPYYIQAKEKMAHIYLHHRKDKRVYAACYKELVEQNPTSHSYLLLGDAYMAIQEPDKAINVYETALKQNPRDGTLASKIGAALVRTHDFNRAIKYYEAAVKNGEQPHLRSALAELHLKLKNFDKAKRVLEDALASSNQDTIEGMVQTVKDYEMLARVHKQSTDISAAIDTLQRARKLQSQVISRVSAEQPESLKQQQQTAAELSFQIAKYYEEDEHNYSKATAAYQEALSFDQANSRAMLALAKLHLDRGDLEAAQFQLSPLLQQGALLSAQEQGEAAMMMADIMFRKHEYDSATFHLQQLLDKQPEHYEALSRLIDLNRRAGKLDACDKYITQAETACARPETEPGLNYCRGVLRRYQQRPNEALKALNKARKDSDYGVKALYHMVEICLNPDDTSLGTSEPTAAGDSASEALQMGAKTAEKLLAELASLGESSKLKYKLLQNYALAASKSKQQMEKALANFTALASEQREEVGAILGMARTYMQLKNTPKARHQLKRVTKLEWNSDDAEEFEGAWLLLSYIYINSGKYDLAQDLLKKILQHNKSCSKAWEYMGYIMEKEQSYANAAEFYENAWSFSTAADPAVGYKLAFNYLKAKRFVDAIDICHAVLKANPDYPRIRKDILEKARMGLKN</sequence>
<evidence type="ECO:0000259" key="9">
    <source>
        <dbReference type="Pfam" id="PF25068"/>
    </source>
</evidence>
<dbReference type="Proteomes" id="UP000007799">
    <property type="component" value="Unassembled WGS sequence"/>
</dbReference>
<dbReference type="InterPro" id="IPR056832">
    <property type="entry name" value="ARM_TT21_2nd"/>
</dbReference>
<dbReference type="Pfam" id="PF25063">
    <property type="entry name" value="ARM_TT21_C"/>
    <property type="match status" value="1"/>
</dbReference>
<comment type="similarity">
    <text evidence="1">Belongs to the TTC21 family.</text>
</comment>
<dbReference type="OMA" id="NATCVRA"/>
<feature type="domain" description="Tetratricopeptide repeat protein 21A/21B second ARM" evidence="5">
    <location>
        <begin position="283"/>
        <end position="552"/>
    </location>
</feature>
<dbReference type="GO" id="GO:0042802">
    <property type="term" value="F:identical protein binding"/>
    <property type="evidence" value="ECO:0007669"/>
    <property type="project" value="InterPro"/>
</dbReference>
<dbReference type="PROSITE" id="PS50005">
    <property type="entry name" value="TPR"/>
    <property type="match status" value="1"/>
</dbReference>
<evidence type="ECO:0008006" key="12">
    <source>
        <dbReference type="Google" id="ProtNLM"/>
    </source>
</evidence>
<evidence type="ECO:0000259" key="6">
    <source>
        <dbReference type="Pfam" id="PF25062"/>
    </source>
</evidence>
<dbReference type="RefSeq" id="XP_004991609.1">
    <property type="nucleotide sequence ID" value="XM_004991552.1"/>
</dbReference>
<dbReference type="PANTHER" id="PTHR14699:SF0">
    <property type="entry name" value="TETRATRICOPEPTIDE REPEAT PROTEIN 21 HOMOLOG"/>
    <property type="match status" value="1"/>
</dbReference>
<dbReference type="FunFam" id="1.25.40.10:FF:000377">
    <property type="entry name" value="Tetratricopeptide repeat domain 21B"/>
    <property type="match status" value="1"/>
</dbReference>
<reference evidence="10" key="1">
    <citation type="submission" date="2009-08" db="EMBL/GenBank/DDBJ databases">
        <title>Annotation of Salpingoeca rosetta.</title>
        <authorList>
            <consortium name="The Broad Institute Genome Sequencing Platform"/>
            <person name="Russ C."/>
            <person name="Cuomo C."/>
            <person name="Burger G."/>
            <person name="Gray M.W."/>
            <person name="Holland P.W.H."/>
            <person name="King N."/>
            <person name="Lang F.B.F."/>
            <person name="Roger A.J."/>
            <person name="Ruiz-Trillo I."/>
            <person name="Young S.K."/>
            <person name="Zeng Q."/>
            <person name="Gargeya S."/>
            <person name="Alvarado L."/>
            <person name="Berlin A."/>
            <person name="Chapman S.B."/>
            <person name="Chen Z."/>
            <person name="Freedman E."/>
            <person name="Gellesch M."/>
            <person name="Goldberg J."/>
            <person name="Griggs A."/>
            <person name="Gujja S."/>
            <person name="Heilman E."/>
            <person name="Heiman D."/>
            <person name="Howarth C."/>
            <person name="Mehta T."/>
            <person name="Neiman D."/>
            <person name="Pearson M."/>
            <person name="Roberts A."/>
            <person name="Saif S."/>
            <person name="Shea T."/>
            <person name="Shenoy N."/>
            <person name="Sisk P."/>
            <person name="Stolte C."/>
            <person name="Sykes S."/>
            <person name="White J."/>
            <person name="Yandava C."/>
            <person name="Haas B."/>
            <person name="Nusbaum C."/>
            <person name="Birren B."/>
        </authorList>
    </citation>
    <scope>NUCLEOTIDE SEQUENCE [LARGE SCALE GENOMIC DNA]</scope>
    <source>
        <strain evidence="10">ATCC 50818</strain>
    </source>
</reference>
<dbReference type="InterPro" id="IPR056833">
    <property type="entry name" value="ARM_TT21_N"/>
</dbReference>
<protein>
    <recommendedName>
        <fullName evidence="12">Tetratricopeptide repeat protein 21B</fullName>
    </recommendedName>
</protein>
<dbReference type="InterPro" id="IPR019734">
    <property type="entry name" value="TPR_rpt"/>
</dbReference>
<feature type="repeat" description="TPR" evidence="4">
    <location>
        <begin position="736"/>
        <end position="769"/>
    </location>
</feature>
<evidence type="ECO:0000259" key="5">
    <source>
        <dbReference type="Pfam" id="PF25060"/>
    </source>
</evidence>
<dbReference type="OrthoDB" id="10259630at2759"/>
<dbReference type="InterPro" id="IPR011717">
    <property type="entry name" value="TPR-4"/>
</dbReference>
<dbReference type="GeneID" id="16072170"/>
<dbReference type="InterPro" id="IPR056834">
    <property type="entry name" value="ARM_TT21_C"/>
</dbReference>
<dbReference type="Pfam" id="PF25068">
    <property type="entry name" value="ARM_TT21_4th"/>
    <property type="match status" value="1"/>
</dbReference>
<evidence type="ECO:0000256" key="2">
    <source>
        <dbReference type="ARBA" id="ARBA00022737"/>
    </source>
</evidence>
<dbReference type="Pfam" id="PF25062">
    <property type="entry name" value="ARM_TT21_N"/>
    <property type="match status" value="1"/>
</dbReference>
<dbReference type="PANTHER" id="PTHR14699">
    <property type="entry name" value="STI2 PROTEIN-RELATED"/>
    <property type="match status" value="1"/>
</dbReference>
<evidence type="ECO:0000256" key="4">
    <source>
        <dbReference type="PROSITE-ProRule" id="PRU00339"/>
    </source>
</evidence>
<keyword evidence="2" id="KW-0677">Repeat</keyword>
<dbReference type="GO" id="GO:0061512">
    <property type="term" value="P:protein localization to cilium"/>
    <property type="evidence" value="ECO:0007669"/>
    <property type="project" value="TreeGrafter"/>
</dbReference>
<dbReference type="GO" id="GO:0030991">
    <property type="term" value="C:intraciliary transport particle A"/>
    <property type="evidence" value="ECO:0007669"/>
    <property type="project" value="TreeGrafter"/>
</dbReference>
<evidence type="ECO:0000259" key="8">
    <source>
        <dbReference type="Pfam" id="PF25064"/>
    </source>
</evidence>
<dbReference type="Pfam" id="PF25060">
    <property type="entry name" value="ARM_TT21_2nd"/>
    <property type="match status" value="1"/>
</dbReference>
<keyword evidence="3 4" id="KW-0802">TPR repeat</keyword>
<feature type="domain" description="Tetratricopeptide repeat protein 21A/21B fourth ARM" evidence="9">
    <location>
        <begin position="772"/>
        <end position="926"/>
    </location>
</feature>
<organism evidence="11">
    <name type="scientific">Salpingoeca rosetta (strain ATCC 50818 / BSB-021)</name>
    <dbReference type="NCBI Taxonomy" id="946362"/>
    <lineage>
        <taxon>Eukaryota</taxon>
        <taxon>Choanoflagellata</taxon>
        <taxon>Craspedida</taxon>
        <taxon>Salpingoecidae</taxon>
        <taxon>Salpingoeca</taxon>
    </lineage>
</organism>
<dbReference type="InParanoid" id="F2UGD8"/>
<dbReference type="EMBL" id="GL832973">
    <property type="protein sequence ID" value="EGD75688.1"/>
    <property type="molecule type" value="Genomic_DNA"/>
</dbReference>
<evidence type="ECO:0000313" key="11">
    <source>
        <dbReference type="Proteomes" id="UP000007799"/>
    </source>
</evidence>
<dbReference type="GO" id="GO:0035721">
    <property type="term" value="P:intraciliary retrograde transport"/>
    <property type="evidence" value="ECO:0007669"/>
    <property type="project" value="TreeGrafter"/>
</dbReference>
<dbReference type="InterPro" id="IPR056836">
    <property type="entry name" value="ARM_TT21_4th"/>
</dbReference>
<dbReference type="Pfam" id="PF07721">
    <property type="entry name" value="TPR_4"/>
    <property type="match status" value="1"/>
</dbReference>
<dbReference type="InterPro" id="IPR040364">
    <property type="entry name" value="TTC21A/TTC21B"/>
</dbReference>
<dbReference type="Pfam" id="PF25058">
    <property type="entry name" value="ARM_TT21"/>
    <property type="match status" value="1"/>
</dbReference>
<proteinExistence type="inferred from homology"/>
<dbReference type="InterPro" id="IPR011990">
    <property type="entry name" value="TPR-like_helical_dom_sf"/>
</dbReference>
<evidence type="ECO:0000256" key="3">
    <source>
        <dbReference type="ARBA" id="ARBA00022803"/>
    </source>
</evidence>
<evidence type="ECO:0000256" key="1">
    <source>
        <dbReference type="ARBA" id="ARBA00010935"/>
    </source>
</evidence>
<gene>
    <name evidence="10" type="ORF">PTSG_12640</name>
</gene>
<dbReference type="Pfam" id="PF13181">
    <property type="entry name" value="TPR_8"/>
    <property type="match status" value="1"/>
</dbReference>
<evidence type="ECO:0000259" key="7">
    <source>
        <dbReference type="Pfam" id="PF25063"/>
    </source>
</evidence>
<dbReference type="Pfam" id="PF25064">
    <property type="entry name" value="ARM_TT21_5th"/>
    <property type="match status" value="1"/>
</dbReference>